<proteinExistence type="predicted"/>
<dbReference type="AlphaFoldDB" id="A0A4U5TS22"/>
<feature type="transmembrane region" description="Helical" evidence="1">
    <location>
        <begin position="102"/>
        <end position="123"/>
    </location>
</feature>
<organism evidence="2 3">
    <name type="scientific">Mesohalobacter halotolerans</name>
    <dbReference type="NCBI Taxonomy" id="1883405"/>
    <lineage>
        <taxon>Bacteria</taxon>
        <taxon>Pseudomonadati</taxon>
        <taxon>Bacteroidota</taxon>
        <taxon>Flavobacteriia</taxon>
        <taxon>Flavobacteriales</taxon>
        <taxon>Flavobacteriaceae</taxon>
        <taxon>Mesohalobacter</taxon>
    </lineage>
</organism>
<dbReference type="CDD" id="cd03498">
    <property type="entry name" value="SQR_TypeB_2_TM"/>
    <property type="match status" value="1"/>
</dbReference>
<feature type="transmembrane region" description="Helical" evidence="1">
    <location>
        <begin position="166"/>
        <end position="189"/>
    </location>
</feature>
<keyword evidence="1" id="KW-0472">Membrane</keyword>
<dbReference type="RefSeq" id="WP_138930620.1">
    <property type="nucleotide sequence ID" value="NZ_SWMU01000001.1"/>
</dbReference>
<accession>A0A4U5TS22</accession>
<reference evidence="2 3" key="1">
    <citation type="submission" date="2019-04" db="EMBL/GenBank/DDBJ databases">
        <title>Psychroflexus halotolerans sp. nov., isolated from a marine solar saltern.</title>
        <authorList>
            <person name="Feng X."/>
        </authorList>
    </citation>
    <scope>NUCLEOTIDE SEQUENCE [LARGE SCALE GENOMIC DNA]</scope>
    <source>
        <strain evidence="2 3">WDS2C27</strain>
    </source>
</reference>
<dbReference type="Proteomes" id="UP000306552">
    <property type="component" value="Unassembled WGS sequence"/>
</dbReference>
<keyword evidence="3" id="KW-1185">Reference proteome</keyword>
<dbReference type="EMBL" id="SWMU01000001">
    <property type="protein sequence ID" value="TKS56916.1"/>
    <property type="molecule type" value="Genomic_DNA"/>
</dbReference>
<keyword evidence="1" id="KW-0812">Transmembrane</keyword>
<dbReference type="InterPro" id="IPR011138">
    <property type="entry name" value="Cytochrome_b-558"/>
</dbReference>
<evidence type="ECO:0000313" key="2">
    <source>
        <dbReference type="EMBL" id="TKS56916.1"/>
    </source>
</evidence>
<dbReference type="NCBIfam" id="TIGR02046">
    <property type="entry name" value="sdhC_b558_fam"/>
    <property type="match status" value="1"/>
</dbReference>
<evidence type="ECO:0000256" key="1">
    <source>
        <dbReference type="SAM" id="Phobius"/>
    </source>
</evidence>
<comment type="caution">
    <text evidence="2">The sequence shown here is derived from an EMBL/GenBank/DDBJ whole genome shotgun (WGS) entry which is preliminary data.</text>
</comment>
<evidence type="ECO:0000313" key="3">
    <source>
        <dbReference type="Proteomes" id="UP000306552"/>
    </source>
</evidence>
<feature type="transmembrane region" description="Helical" evidence="1">
    <location>
        <begin position="201"/>
        <end position="223"/>
    </location>
</feature>
<dbReference type="SUPFAM" id="SSF81343">
    <property type="entry name" value="Fumarate reductase respiratory complex transmembrane subunits"/>
    <property type="match status" value="1"/>
</dbReference>
<protein>
    <submittedName>
        <fullName evidence="2">Succinate dehydrogenase cytochrome b subunit</fullName>
    </submittedName>
</protein>
<feature type="transmembrane region" description="Helical" evidence="1">
    <location>
        <begin position="55"/>
        <end position="78"/>
    </location>
</feature>
<sequence length="226" mass="25762">MRGIIKSSIARKVAMALSGLFLVVFLAQHFTINITSVISPNTFNEWSHFMGTNVLVQAVLQPILIFGVVFHFVMGFILEYQNRKARGDVGYSIFRGSANSSWFSRNMLISGIVILLFLGLHFYDFWIPEITTKYIEGDMSGMHNGEFRYYEETVEKFANDPYRTGLYVLAFVFLIFHLLHGFSSAFQSVGFNNKYSKALKTFTKAFAIVIPLGFAFIAIFHFVTHL</sequence>
<dbReference type="Gene3D" id="1.20.1300.10">
    <property type="entry name" value="Fumarate reductase/succinate dehydrogenase, transmembrane subunit"/>
    <property type="match status" value="1"/>
</dbReference>
<dbReference type="GO" id="GO:0016020">
    <property type="term" value="C:membrane"/>
    <property type="evidence" value="ECO:0007669"/>
    <property type="project" value="InterPro"/>
</dbReference>
<name>A0A4U5TS22_9FLAO</name>
<gene>
    <name evidence="2" type="ORF">FCN74_00375</name>
</gene>
<dbReference type="InterPro" id="IPR034804">
    <property type="entry name" value="SQR/QFR_C/D"/>
</dbReference>
<keyword evidence="1" id="KW-1133">Transmembrane helix</keyword>
<dbReference type="OrthoDB" id="9802842at2"/>